<dbReference type="Proteomes" id="UP000219559">
    <property type="component" value="Unassembled WGS sequence"/>
</dbReference>
<dbReference type="CDD" id="cd02440">
    <property type="entry name" value="AdoMet_MTases"/>
    <property type="match status" value="1"/>
</dbReference>
<comment type="caution">
    <text evidence="1">The sequence shown here is derived from an EMBL/GenBank/DDBJ whole genome shotgun (WGS) entry which is preliminary data.</text>
</comment>
<proteinExistence type="predicted"/>
<dbReference type="AlphaFoldDB" id="A0A2A4GFM2"/>
<evidence type="ECO:0000313" key="1">
    <source>
        <dbReference type="EMBL" id="PCE66585.1"/>
    </source>
</evidence>
<dbReference type="GO" id="GO:0008168">
    <property type="term" value="F:methyltransferase activity"/>
    <property type="evidence" value="ECO:0007669"/>
    <property type="project" value="UniProtKB-KW"/>
</dbReference>
<keyword evidence="2" id="KW-1185">Reference proteome</keyword>
<gene>
    <name evidence="1" type="ORF">B7P33_04615</name>
</gene>
<dbReference type="OrthoDB" id="2370471at2"/>
<dbReference type="PANTHER" id="PTHR43861">
    <property type="entry name" value="TRANS-ACONITATE 2-METHYLTRANSFERASE-RELATED"/>
    <property type="match status" value="1"/>
</dbReference>
<dbReference type="Pfam" id="PF13489">
    <property type="entry name" value="Methyltransf_23"/>
    <property type="match status" value="1"/>
</dbReference>
<dbReference type="InterPro" id="IPR029063">
    <property type="entry name" value="SAM-dependent_MTases_sf"/>
</dbReference>
<keyword evidence="1" id="KW-0808">Transferase</keyword>
<accession>A0A2A4GFM2</accession>
<dbReference type="Gene3D" id="3.40.50.150">
    <property type="entry name" value="Vaccinia Virus protein VP39"/>
    <property type="match status" value="1"/>
</dbReference>
<name>A0A2A4GFM2_9FLAO</name>
<dbReference type="RefSeq" id="WP_097442106.1">
    <property type="nucleotide sequence ID" value="NZ_NBWU01000001.1"/>
</dbReference>
<reference evidence="1 2" key="1">
    <citation type="submission" date="2017-04" db="EMBL/GenBank/DDBJ databases">
        <title>A new member of the family Flavobacteriaceae isolated from ascidians.</title>
        <authorList>
            <person name="Chen L."/>
        </authorList>
    </citation>
    <scope>NUCLEOTIDE SEQUENCE [LARGE SCALE GENOMIC DNA]</scope>
    <source>
        <strain evidence="1 2">HQA918</strain>
    </source>
</reference>
<sequence length="276" mass="31765">MTPFLKCKDHTLTQEVFELHQAAEGDMLVTHPVPDNLAKYYESTDYISHTDAKSSAFDWVYQWVKSYNLKRKERLLSRVLSGDKKLLDIGAGTGDFLLHCKKQSWQVSGVEPNDSARALAQKKGIALHEDLATVSTEKFHAITLWHVLEHLPDLYKDIVRIHDLLETDGVLVVAVPNYKAYDAEKYGAYWAAYDVPRHLWHFSQAAIKRIFESQGFRLLETKPMPFDAYYVSLLSEKYKTGKQRWWAAFRSGWTSNAKAKRSGEYSSLIYILQKAK</sequence>
<dbReference type="GO" id="GO:0032259">
    <property type="term" value="P:methylation"/>
    <property type="evidence" value="ECO:0007669"/>
    <property type="project" value="UniProtKB-KW"/>
</dbReference>
<organism evidence="1 2">
    <name type="scientific">Sediminicola luteus</name>
    <dbReference type="NCBI Taxonomy" id="319238"/>
    <lineage>
        <taxon>Bacteria</taxon>
        <taxon>Pseudomonadati</taxon>
        <taxon>Bacteroidota</taxon>
        <taxon>Flavobacteriia</taxon>
        <taxon>Flavobacteriales</taxon>
        <taxon>Flavobacteriaceae</taxon>
        <taxon>Sediminicola</taxon>
    </lineage>
</organism>
<dbReference type="EMBL" id="NBWU01000001">
    <property type="protein sequence ID" value="PCE66585.1"/>
    <property type="molecule type" value="Genomic_DNA"/>
</dbReference>
<keyword evidence="1" id="KW-0489">Methyltransferase</keyword>
<evidence type="ECO:0000313" key="2">
    <source>
        <dbReference type="Proteomes" id="UP000219559"/>
    </source>
</evidence>
<dbReference type="SUPFAM" id="SSF53335">
    <property type="entry name" value="S-adenosyl-L-methionine-dependent methyltransferases"/>
    <property type="match status" value="1"/>
</dbReference>
<protein>
    <submittedName>
        <fullName evidence="1">Methyltransferase</fullName>
    </submittedName>
</protein>